<organism evidence="10 11">
    <name type="scientific">Lingula anatina</name>
    <name type="common">Brachiopod</name>
    <name type="synonym">Lingula unguis</name>
    <dbReference type="NCBI Taxonomy" id="7574"/>
    <lineage>
        <taxon>Eukaryota</taxon>
        <taxon>Metazoa</taxon>
        <taxon>Spiralia</taxon>
        <taxon>Lophotrochozoa</taxon>
        <taxon>Brachiopoda</taxon>
        <taxon>Linguliformea</taxon>
        <taxon>Lingulata</taxon>
        <taxon>Lingulida</taxon>
        <taxon>Linguloidea</taxon>
        <taxon>Lingulidae</taxon>
        <taxon>Lingula</taxon>
    </lineage>
</organism>
<dbReference type="OrthoDB" id="111250at2759"/>
<evidence type="ECO:0000259" key="8">
    <source>
        <dbReference type="PROSITE" id="PS50089"/>
    </source>
</evidence>
<dbReference type="Pfam" id="PF01436">
    <property type="entry name" value="NHL"/>
    <property type="match status" value="1"/>
</dbReference>
<dbReference type="InParanoid" id="A0A1S3H324"/>
<dbReference type="PROSITE" id="PS51125">
    <property type="entry name" value="NHL"/>
    <property type="match status" value="2"/>
</dbReference>
<dbReference type="SMART" id="SM00184">
    <property type="entry name" value="RING"/>
    <property type="match status" value="1"/>
</dbReference>
<dbReference type="Pfam" id="PF00097">
    <property type="entry name" value="zf-C3HC4"/>
    <property type="match status" value="1"/>
</dbReference>
<protein>
    <submittedName>
        <fullName evidence="11">Tripartite motif-containing protein 2-like</fullName>
    </submittedName>
</protein>
<dbReference type="CDD" id="cd19757">
    <property type="entry name" value="Bbox1"/>
    <property type="match status" value="1"/>
</dbReference>
<dbReference type="InterPro" id="IPR013083">
    <property type="entry name" value="Znf_RING/FYVE/PHD"/>
</dbReference>
<keyword evidence="3 5" id="KW-0863">Zinc-finger</keyword>
<dbReference type="InterPro" id="IPR001841">
    <property type="entry name" value="Znf_RING"/>
</dbReference>
<feature type="repeat" description="NHL" evidence="6">
    <location>
        <begin position="709"/>
        <end position="752"/>
    </location>
</feature>
<feature type="region of interest" description="Disordered" evidence="7">
    <location>
        <begin position="820"/>
        <end position="853"/>
    </location>
</feature>
<dbReference type="CDD" id="cd05819">
    <property type="entry name" value="NHL"/>
    <property type="match status" value="1"/>
</dbReference>
<dbReference type="SMART" id="SM00336">
    <property type="entry name" value="BBOX"/>
    <property type="match status" value="2"/>
</dbReference>
<keyword evidence="1" id="KW-0479">Metal-binding</keyword>
<dbReference type="GeneID" id="106151016"/>
<dbReference type="SUPFAM" id="SSF101898">
    <property type="entry name" value="NHL repeat"/>
    <property type="match status" value="1"/>
</dbReference>
<gene>
    <name evidence="11" type="primary">LOC106151016</name>
</gene>
<dbReference type="GO" id="GO:0008270">
    <property type="term" value="F:zinc ion binding"/>
    <property type="evidence" value="ECO:0007669"/>
    <property type="project" value="UniProtKB-KW"/>
</dbReference>
<feature type="domain" description="B box-type" evidence="9">
    <location>
        <begin position="174"/>
        <end position="215"/>
    </location>
</feature>
<feature type="domain" description="RING-type" evidence="8">
    <location>
        <begin position="34"/>
        <end position="78"/>
    </location>
</feature>
<dbReference type="GO" id="GO:0061630">
    <property type="term" value="F:ubiquitin protein ligase activity"/>
    <property type="evidence" value="ECO:0007669"/>
    <property type="project" value="TreeGrafter"/>
</dbReference>
<feature type="region of interest" description="Disordered" evidence="7">
    <location>
        <begin position="419"/>
        <end position="449"/>
    </location>
</feature>
<dbReference type="PROSITE" id="PS50089">
    <property type="entry name" value="ZF_RING_2"/>
    <property type="match status" value="1"/>
</dbReference>
<evidence type="ECO:0000256" key="6">
    <source>
        <dbReference type="PROSITE-ProRule" id="PRU00504"/>
    </source>
</evidence>
<evidence type="ECO:0000256" key="5">
    <source>
        <dbReference type="PROSITE-ProRule" id="PRU00024"/>
    </source>
</evidence>
<dbReference type="InterPro" id="IPR000315">
    <property type="entry name" value="Znf_B-box"/>
</dbReference>
<dbReference type="Pfam" id="PF00643">
    <property type="entry name" value="zf-B_box"/>
    <property type="match status" value="1"/>
</dbReference>
<evidence type="ECO:0000256" key="7">
    <source>
        <dbReference type="SAM" id="MobiDB-lite"/>
    </source>
</evidence>
<dbReference type="Proteomes" id="UP000085678">
    <property type="component" value="Unplaced"/>
</dbReference>
<accession>A0A1S3H324</accession>
<dbReference type="InterPro" id="IPR001258">
    <property type="entry name" value="NHL_repeat"/>
</dbReference>
<proteinExistence type="predicted"/>
<dbReference type="Gene3D" id="3.30.40.10">
    <property type="entry name" value="Zinc/RING finger domain, C3HC4 (zinc finger)"/>
    <property type="match status" value="1"/>
</dbReference>
<dbReference type="PROSITE" id="PS50119">
    <property type="entry name" value="ZF_BBOX"/>
    <property type="match status" value="2"/>
</dbReference>
<feature type="repeat" description="NHL" evidence="6">
    <location>
        <begin position="618"/>
        <end position="659"/>
    </location>
</feature>
<evidence type="ECO:0000256" key="3">
    <source>
        <dbReference type="ARBA" id="ARBA00022771"/>
    </source>
</evidence>
<reference evidence="11" key="1">
    <citation type="submission" date="2025-08" db="UniProtKB">
        <authorList>
            <consortium name="RefSeq"/>
        </authorList>
    </citation>
    <scope>IDENTIFICATION</scope>
    <source>
        <tissue evidence="11">Gonads</tissue>
    </source>
</reference>
<dbReference type="PANTHER" id="PTHR25462:SF291">
    <property type="entry name" value="E3 UBIQUITIN-PROTEIN LIGASE TRIM45"/>
    <property type="match status" value="1"/>
</dbReference>
<evidence type="ECO:0000313" key="11">
    <source>
        <dbReference type="RefSeq" id="XP_013379534.1"/>
    </source>
</evidence>
<keyword evidence="4" id="KW-0862">Zinc</keyword>
<dbReference type="SUPFAM" id="SSF57845">
    <property type="entry name" value="B-box zinc-binding domain"/>
    <property type="match status" value="1"/>
</dbReference>
<evidence type="ECO:0000256" key="4">
    <source>
        <dbReference type="ARBA" id="ARBA00022833"/>
    </source>
</evidence>
<dbReference type="InterPro" id="IPR018957">
    <property type="entry name" value="Znf_C3HC4_RING-type"/>
</dbReference>
<evidence type="ECO:0000259" key="9">
    <source>
        <dbReference type="PROSITE" id="PS50119"/>
    </source>
</evidence>
<dbReference type="RefSeq" id="XP_013379534.1">
    <property type="nucleotide sequence ID" value="XM_013524080.1"/>
</dbReference>
<evidence type="ECO:0000256" key="2">
    <source>
        <dbReference type="ARBA" id="ARBA00022737"/>
    </source>
</evidence>
<dbReference type="Gene3D" id="2.120.10.30">
    <property type="entry name" value="TolB, C-terminal domain"/>
    <property type="match status" value="2"/>
</dbReference>
<keyword evidence="10" id="KW-1185">Reference proteome</keyword>
<evidence type="ECO:0000256" key="1">
    <source>
        <dbReference type="ARBA" id="ARBA00022723"/>
    </source>
</evidence>
<dbReference type="AlphaFoldDB" id="A0A1S3H324"/>
<dbReference type="PROSITE" id="PS00518">
    <property type="entry name" value="ZF_RING_1"/>
    <property type="match status" value="1"/>
</dbReference>
<dbReference type="Gene3D" id="3.30.160.60">
    <property type="entry name" value="Classic Zinc Finger"/>
    <property type="match status" value="1"/>
</dbReference>
<dbReference type="InterPro" id="IPR047153">
    <property type="entry name" value="TRIM45/56/19-like"/>
</dbReference>
<name>A0A1S3H324_LINAN</name>
<dbReference type="InterPro" id="IPR017907">
    <property type="entry name" value="Znf_RING_CS"/>
</dbReference>
<keyword evidence="2" id="KW-0677">Repeat</keyword>
<dbReference type="InterPro" id="IPR011042">
    <property type="entry name" value="6-blade_b-propeller_TolB-like"/>
</dbReference>
<evidence type="ECO:0000313" key="10">
    <source>
        <dbReference type="Proteomes" id="UP000085678"/>
    </source>
</evidence>
<dbReference type="PANTHER" id="PTHR25462">
    <property type="entry name" value="BONUS, ISOFORM C-RELATED"/>
    <property type="match status" value="1"/>
</dbReference>
<dbReference type="KEGG" id="lak:106151016"/>
<sequence>MERDTSTAEKTSFESTEASTFHISDLIQSDFLKCLLCGNEYQDPRILPCCHSFCAKCVEAQLADKSPEGLYVKCPVCQDEIQVPSRKVHDLEPNFLVIKIQEAATRQASQVKDTALRCDNCDEQEASNVLYCEQCGQLFCSDCRASHDKLKSMKNHVFRAAEDASEHVVAAMVAQPLTCASHRGEQLDFFCKEEETVVCRDCIVTAHNGHACVKLADVTEDCRGVLTNLTAEISSLGAKSEANLSGMEDYVKACESQRNRVKEGITRQANLLKELTDSHCQTLHKIVDDHFDTALKPTVELKGNLSRVTAKYKSLSQFTNNLLLCRSDSLMMVHQKTIRVNLQELIKAAVNLDSCEAPRVPLVDDVAFTPKHCTEEAIGQMFGKLVVDFTKQERPPIKSDGGEMAGDAFHSLFEHFPKDVESDSEEEEKNSESQKTLTTEKVHSSGATRVAVGRSDTFDATSCEATLRRSGDYEKRERSRRITQYELYTKFQDQHRSSMDMFHDAESEGISAPLDAQLLCMFNARLKREKQSKLYGVAIDDQGNIYVIDDSNKKMKLFADTGHYKYAIDLKPHATWPAAMALLPSGNVVISDNSKAAFYDMLFRNPTGSVMIYWTKTREFIRTIGVDKIKKPWGVAINRHSEILVCDVYCKCIFVFQMDGTYVKTIPIGQCKCPMDIAASHVNDTIYVSDSNGHQVVGLSDHGEVIMQHGTPDVPGNGPDQLKFPRGVCVDHFGHIFIADSENHRVVELLPDGSYKRTLATEKDGLKQPVAIATNSKGILVVADWNGNVRVFRYLNDSGHSSARSFSSGKSNRSALSYGSARSISSARSTESARSLGSVHSSESGPTNDLASE</sequence>
<feature type="domain" description="B box-type" evidence="9">
    <location>
        <begin position="113"/>
        <end position="161"/>
    </location>
</feature>
<dbReference type="SUPFAM" id="SSF57850">
    <property type="entry name" value="RING/U-box"/>
    <property type="match status" value="1"/>
</dbReference>